<comment type="similarity">
    <text evidence="2">Belongs to the popeye family.</text>
</comment>
<evidence type="ECO:0000259" key="7">
    <source>
        <dbReference type="Pfam" id="PF04831"/>
    </source>
</evidence>
<dbReference type="GO" id="GO:0051146">
    <property type="term" value="P:striated muscle cell differentiation"/>
    <property type="evidence" value="ECO:0007669"/>
    <property type="project" value="TreeGrafter"/>
</dbReference>
<feature type="transmembrane region" description="Helical" evidence="6">
    <location>
        <begin position="20"/>
        <end position="38"/>
    </location>
</feature>
<accession>A0A9Q0YTF8</accession>
<keyword evidence="9" id="KW-1185">Reference proteome</keyword>
<evidence type="ECO:0000256" key="5">
    <source>
        <dbReference type="ARBA" id="ARBA00023136"/>
    </source>
</evidence>
<organism evidence="8 9">
    <name type="scientific">Holothuria leucospilota</name>
    <name type="common">Black long sea cucumber</name>
    <name type="synonym">Mertensiothuria leucospilota</name>
    <dbReference type="NCBI Taxonomy" id="206669"/>
    <lineage>
        <taxon>Eukaryota</taxon>
        <taxon>Metazoa</taxon>
        <taxon>Echinodermata</taxon>
        <taxon>Eleutherozoa</taxon>
        <taxon>Echinozoa</taxon>
        <taxon>Holothuroidea</taxon>
        <taxon>Aspidochirotacea</taxon>
        <taxon>Aspidochirotida</taxon>
        <taxon>Holothuriidae</taxon>
        <taxon>Holothuria</taxon>
    </lineage>
</organism>
<gene>
    <name evidence="8" type="ORF">HOLleu_31801</name>
</gene>
<evidence type="ECO:0000313" key="8">
    <source>
        <dbReference type="EMBL" id="KAJ8026849.1"/>
    </source>
</evidence>
<proteinExistence type="inferred from homology"/>
<name>A0A9Q0YTF8_HOLLE</name>
<evidence type="ECO:0000256" key="6">
    <source>
        <dbReference type="SAM" id="Phobius"/>
    </source>
</evidence>
<evidence type="ECO:0000256" key="3">
    <source>
        <dbReference type="ARBA" id="ARBA00022692"/>
    </source>
</evidence>
<keyword evidence="5 6" id="KW-0472">Membrane</keyword>
<dbReference type="InterPro" id="IPR014710">
    <property type="entry name" value="RmlC-like_jellyroll"/>
</dbReference>
<feature type="domain" description="POPDC1-3" evidence="7">
    <location>
        <begin position="21"/>
        <end position="245"/>
    </location>
</feature>
<dbReference type="Proteomes" id="UP001152320">
    <property type="component" value="Chromosome 16"/>
</dbReference>
<dbReference type="GO" id="GO:0007507">
    <property type="term" value="P:heart development"/>
    <property type="evidence" value="ECO:0007669"/>
    <property type="project" value="TreeGrafter"/>
</dbReference>
<evidence type="ECO:0000256" key="4">
    <source>
        <dbReference type="ARBA" id="ARBA00022989"/>
    </source>
</evidence>
<dbReference type="Pfam" id="PF04831">
    <property type="entry name" value="POPDC1-3"/>
    <property type="match status" value="1"/>
</dbReference>
<protein>
    <submittedName>
        <fullName evidence="8">Blood vessel epicardial substance</fullName>
    </submittedName>
</protein>
<dbReference type="GO" id="GO:0042383">
    <property type="term" value="C:sarcolemma"/>
    <property type="evidence" value="ECO:0007669"/>
    <property type="project" value="TreeGrafter"/>
</dbReference>
<dbReference type="Gene3D" id="2.60.120.10">
    <property type="entry name" value="Jelly Rolls"/>
    <property type="match status" value="1"/>
</dbReference>
<dbReference type="PANTHER" id="PTHR12101">
    <property type="entry name" value="POPEYE DOMAIN CONTAINING PROTEIN"/>
    <property type="match status" value="1"/>
</dbReference>
<dbReference type="EMBL" id="JAIZAY010000016">
    <property type="protein sequence ID" value="KAJ8026849.1"/>
    <property type="molecule type" value="Genomic_DNA"/>
</dbReference>
<feature type="transmembrane region" description="Helical" evidence="6">
    <location>
        <begin position="47"/>
        <end position="67"/>
    </location>
</feature>
<dbReference type="InterPro" id="IPR018490">
    <property type="entry name" value="cNMP-bd_dom_sf"/>
</dbReference>
<keyword evidence="4 6" id="KW-1133">Transmembrane helix</keyword>
<feature type="transmembrane region" description="Helical" evidence="6">
    <location>
        <begin position="73"/>
        <end position="93"/>
    </location>
</feature>
<evidence type="ECO:0000256" key="2">
    <source>
        <dbReference type="ARBA" id="ARBA00007146"/>
    </source>
</evidence>
<evidence type="ECO:0000256" key="1">
    <source>
        <dbReference type="ARBA" id="ARBA00004141"/>
    </source>
</evidence>
<dbReference type="InterPro" id="IPR006916">
    <property type="entry name" value="POPDC1-3"/>
</dbReference>
<dbReference type="GO" id="GO:0042391">
    <property type="term" value="P:regulation of membrane potential"/>
    <property type="evidence" value="ECO:0007669"/>
    <property type="project" value="TreeGrafter"/>
</dbReference>
<dbReference type="OrthoDB" id="425611at2759"/>
<dbReference type="InterPro" id="IPR055272">
    <property type="entry name" value="POPDC1-3_dom"/>
</dbReference>
<reference evidence="8" key="1">
    <citation type="submission" date="2021-10" db="EMBL/GenBank/DDBJ databases">
        <title>Tropical sea cucumber genome reveals ecological adaptation and Cuvierian tubules defense mechanism.</title>
        <authorList>
            <person name="Chen T."/>
        </authorList>
    </citation>
    <scope>NUCLEOTIDE SEQUENCE</scope>
    <source>
        <strain evidence="8">Nanhai2018</strain>
        <tissue evidence="8">Muscle</tissue>
    </source>
</reference>
<dbReference type="PANTHER" id="PTHR12101:SF30">
    <property type="entry name" value="POPEYE DOMAIN-CONTAINING PROTEIN 3-LIKE PROTEIN"/>
    <property type="match status" value="1"/>
</dbReference>
<dbReference type="AlphaFoldDB" id="A0A9Q0YTF8"/>
<comment type="subcellular location">
    <subcellularLocation>
        <location evidence="1">Membrane</location>
        <topology evidence="1">Multi-pass membrane protein</topology>
    </subcellularLocation>
</comment>
<evidence type="ECO:0000313" key="9">
    <source>
        <dbReference type="Proteomes" id="UP001152320"/>
    </source>
</evidence>
<comment type="caution">
    <text evidence="8">The sequence shown here is derived from an EMBL/GenBank/DDBJ whole genome shotgun (WGS) entry which is preliminary data.</text>
</comment>
<keyword evidence="3 6" id="KW-0812">Transmembrane</keyword>
<sequence>MDLKEDVHYPLSTCPSWVTNNSIVFQLSCGLLTLGFLIPHRGVLTSFVAHLLIALGHIIFSLWGVVFVCSPDILGWNLLFALLHFVHIGYFAWRLRPVFLSRELKDLYQVVFKPFAVSKREFRNLSQMGKIYTLKNGECYAEEGKTSTGNLSIILYGKVKVYCGGEYLHHILDKQFLDSPEWDAYDSNNQAEKFQVTLKATSYCKYLMWERETLQEYLDSDSFMKQIFINLIGHDVARKLTLLTERQWGHVGIKPDIRLSALEADTEHK</sequence>
<dbReference type="SUPFAM" id="SSF51206">
    <property type="entry name" value="cAMP-binding domain-like"/>
    <property type="match status" value="1"/>
</dbReference>
<dbReference type="GO" id="GO:0030552">
    <property type="term" value="F:cAMP binding"/>
    <property type="evidence" value="ECO:0007669"/>
    <property type="project" value="TreeGrafter"/>
</dbReference>